<name>A0A418WVZ9_9BURK</name>
<proteinExistence type="predicted"/>
<protein>
    <submittedName>
        <fullName evidence="1">Uncharacterized protein</fullName>
    </submittedName>
</protein>
<keyword evidence="2" id="KW-1185">Reference proteome</keyword>
<gene>
    <name evidence="1" type="ORF">D3870_21090</name>
</gene>
<evidence type="ECO:0000313" key="1">
    <source>
        <dbReference type="EMBL" id="RJF96876.1"/>
    </source>
</evidence>
<dbReference type="Proteomes" id="UP000285190">
    <property type="component" value="Unassembled WGS sequence"/>
</dbReference>
<evidence type="ECO:0000313" key="2">
    <source>
        <dbReference type="Proteomes" id="UP000285190"/>
    </source>
</evidence>
<dbReference type="AlphaFoldDB" id="A0A418WVZ9"/>
<organism evidence="1 2">
    <name type="scientific">Noviherbaspirillum cavernae</name>
    <dbReference type="NCBI Taxonomy" id="2320862"/>
    <lineage>
        <taxon>Bacteria</taxon>
        <taxon>Pseudomonadati</taxon>
        <taxon>Pseudomonadota</taxon>
        <taxon>Betaproteobacteria</taxon>
        <taxon>Burkholderiales</taxon>
        <taxon>Oxalobacteraceae</taxon>
        <taxon>Noviherbaspirillum</taxon>
    </lineage>
</organism>
<accession>A0A418WVZ9</accession>
<sequence>MSGRLSPPCFGKLRRIQDGIKDASFISQVLDGNVTNNDMAPFIRVPQEFIFTGTGPRCSEMPGQADTGLRLFATRQQGGDREVLRLTTKHHGRPGNDLAKLEFEDWRDMGLIDLTGKFDKVTQKAVHAPRGAIQHAGCIENF</sequence>
<reference evidence="1 2" key="1">
    <citation type="submission" date="2018-09" db="EMBL/GenBank/DDBJ databases">
        <authorList>
            <person name="Zhu H."/>
        </authorList>
    </citation>
    <scope>NUCLEOTIDE SEQUENCE [LARGE SCALE GENOMIC DNA]</scope>
    <source>
        <strain evidence="1 2">K2R10-39</strain>
    </source>
</reference>
<comment type="caution">
    <text evidence="1">The sequence shown here is derived from an EMBL/GenBank/DDBJ whole genome shotgun (WGS) entry which is preliminary data.</text>
</comment>
<dbReference type="EMBL" id="QYUN01000003">
    <property type="protein sequence ID" value="RJF96876.1"/>
    <property type="molecule type" value="Genomic_DNA"/>
</dbReference>